<dbReference type="AlphaFoldDB" id="A0ABD1Y6G6"/>
<gene>
    <name evidence="2" type="ORF">R1flu_002204</name>
</gene>
<sequence>MAVVGSSQPPPCGQSGPASRQAGGWSRRAERVGGADGRNGRPPAVALQTAAAVRRAGSKALDHPMDGRYPKTPIRAF</sequence>
<feature type="compositionally biased region" description="Basic and acidic residues" evidence="1">
    <location>
        <begin position="60"/>
        <end position="69"/>
    </location>
</feature>
<reference evidence="2 3" key="1">
    <citation type="submission" date="2024-09" db="EMBL/GenBank/DDBJ databases">
        <title>Chromosome-scale assembly of Riccia fluitans.</title>
        <authorList>
            <person name="Paukszto L."/>
            <person name="Sawicki J."/>
            <person name="Karawczyk K."/>
            <person name="Piernik-Szablinska J."/>
            <person name="Szczecinska M."/>
            <person name="Mazdziarz M."/>
        </authorList>
    </citation>
    <scope>NUCLEOTIDE SEQUENCE [LARGE SCALE GENOMIC DNA]</scope>
    <source>
        <strain evidence="2">Rf_01</strain>
        <tissue evidence="2">Aerial parts of the thallus</tissue>
    </source>
</reference>
<dbReference type="Proteomes" id="UP001605036">
    <property type="component" value="Unassembled WGS sequence"/>
</dbReference>
<evidence type="ECO:0000313" key="3">
    <source>
        <dbReference type="Proteomes" id="UP001605036"/>
    </source>
</evidence>
<organism evidence="2 3">
    <name type="scientific">Riccia fluitans</name>
    <dbReference type="NCBI Taxonomy" id="41844"/>
    <lineage>
        <taxon>Eukaryota</taxon>
        <taxon>Viridiplantae</taxon>
        <taxon>Streptophyta</taxon>
        <taxon>Embryophyta</taxon>
        <taxon>Marchantiophyta</taxon>
        <taxon>Marchantiopsida</taxon>
        <taxon>Marchantiidae</taxon>
        <taxon>Marchantiales</taxon>
        <taxon>Ricciaceae</taxon>
        <taxon>Riccia</taxon>
    </lineage>
</organism>
<name>A0ABD1Y6G6_9MARC</name>
<proteinExistence type="predicted"/>
<accession>A0ABD1Y6G6</accession>
<feature type="region of interest" description="Disordered" evidence="1">
    <location>
        <begin position="1"/>
        <end position="77"/>
    </location>
</feature>
<evidence type="ECO:0000256" key="1">
    <source>
        <dbReference type="SAM" id="MobiDB-lite"/>
    </source>
</evidence>
<comment type="caution">
    <text evidence="2">The sequence shown here is derived from an EMBL/GenBank/DDBJ whole genome shotgun (WGS) entry which is preliminary data.</text>
</comment>
<evidence type="ECO:0000313" key="2">
    <source>
        <dbReference type="EMBL" id="KAL2621999.1"/>
    </source>
</evidence>
<dbReference type="EMBL" id="JBHFFA010000006">
    <property type="protein sequence ID" value="KAL2621999.1"/>
    <property type="molecule type" value="Genomic_DNA"/>
</dbReference>
<protein>
    <submittedName>
        <fullName evidence="2">Uncharacterized protein</fullName>
    </submittedName>
</protein>
<keyword evidence="3" id="KW-1185">Reference proteome</keyword>